<evidence type="ECO:0000256" key="3">
    <source>
        <dbReference type="ARBA" id="ARBA00022679"/>
    </source>
</evidence>
<dbReference type="SUPFAM" id="SSF53448">
    <property type="entry name" value="Nucleotide-diphospho-sugar transferases"/>
    <property type="match status" value="1"/>
</dbReference>
<dbReference type="InterPro" id="IPR029044">
    <property type="entry name" value="Nucleotide-diphossugar_trans"/>
</dbReference>
<dbReference type="Proteomes" id="UP001055804">
    <property type="component" value="Unassembled WGS sequence"/>
</dbReference>
<evidence type="ECO:0000256" key="2">
    <source>
        <dbReference type="ARBA" id="ARBA00022676"/>
    </source>
</evidence>
<keyword evidence="4" id="KW-0472">Membrane</keyword>
<keyword evidence="6" id="KW-1185">Reference proteome</keyword>
<evidence type="ECO:0000313" key="5">
    <source>
        <dbReference type="EMBL" id="MCP1335549.1"/>
    </source>
</evidence>
<proteinExistence type="inferred from homology"/>
<evidence type="ECO:0000313" key="6">
    <source>
        <dbReference type="Proteomes" id="UP001055804"/>
    </source>
</evidence>
<dbReference type="PANTHER" id="PTHR43630:SF1">
    <property type="entry name" value="POLY-BETA-1,6-N-ACETYL-D-GLUCOSAMINE SYNTHASE"/>
    <property type="match status" value="1"/>
</dbReference>
<dbReference type="CDD" id="cd06423">
    <property type="entry name" value="CESA_like"/>
    <property type="match status" value="1"/>
</dbReference>
<dbReference type="AlphaFoldDB" id="A0A9J6P9K1"/>
<gene>
    <name evidence="5" type="ORF">NJQ99_03920</name>
</gene>
<accession>A0A9J6P9K1</accession>
<dbReference type="RefSeq" id="WP_269331490.1">
    <property type="nucleotide sequence ID" value="NZ_JAMZFT010000001.1"/>
</dbReference>
<protein>
    <submittedName>
        <fullName evidence="5">Glycosyltransferase family 2 protein</fullName>
    </submittedName>
</protein>
<comment type="caution">
    <text evidence="5">The sequence shown here is derived from an EMBL/GenBank/DDBJ whole genome shotgun (WGS) entry which is preliminary data.</text>
</comment>
<feature type="transmembrane region" description="Helical" evidence="4">
    <location>
        <begin position="309"/>
        <end position="333"/>
    </location>
</feature>
<feature type="transmembrane region" description="Helical" evidence="4">
    <location>
        <begin position="374"/>
        <end position="401"/>
    </location>
</feature>
<keyword evidence="2" id="KW-0328">Glycosyltransferase</keyword>
<organism evidence="5 6">
    <name type="scientific">Futiania mangrovi</name>
    <dbReference type="NCBI Taxonomy" id="2959716"/>
    <lineage>
        <taxon>Bacteria</taxon>
        <taxon>Pseudomonadati</taxon>
        <taxon>Pseudomonadota</taxon>
        <taxon>Alphaproteobacteria</taxon>
        <taxon>Futianiales</taxon>
        <taxon>Futianiaceae</taxon>
        <taxon>Futiania</taxon>
    </lineage>
</organism>
<keyword evidence="4" id="KW-1133">Transmembrane helix</keyword>
<evidence type="ECO:0000256" key="4">
    <source>
        <dbReference type="SAM" id="Phobius"/>
    </source>
</evidence>
<keyword evidence="4" id="KW-0812">Transmembrane</keyword>
<reference evidence="5" key="1">
    <citation type="submission" date="2022-06" db="EMBL/GenBank/DDBJ databases">
        <title>Isolation and Genomics of Futiania mangrovii gen. nov., sp. nov., a Rare and Metabolically-versatile member in the Class Alphaproteobacteria.</title>
        <authorList>
            <person name="Liu L."/>
            <person name="Huang W.-C."/>
            <person name="Pan J."/>
            <person name="Li J."/>
            <person name="Huang Y."/>
            <person name="Du H."/>
            <person name="Liu Y."/>
            <person name="Li M."/>
        </authorList>
    </citation>
    <scope>NUCLEOTIDE SEQUENCE</scope>
    <source>
        <strain evidence="5">FT118</strain>
    </source>
</reference>
<feature type="transmembrane region" description="Helical" evidence="4">
    <location>
        <begin position="339"/>
        <end position="362"/>
    </location>
</feature>
<dbReference type="GO" id="GO:0016757">
    <property type="term" value="F:glycosyltransferase activity"/>
    <property type="evidence" value="ECO:0007669"/>
    <property type="project" value="UniProtKB-KW"/>
</dbReference>
<dbReference type="EMBL" id="JAMZFT010000001">
    <property type="protein sequence ID" value="MCP1335549.1"/>
    <property type="molecule type" value="Genomic_DNA"/>
</dbReference>
<feature type="transmembrane region" description="Helical" evidence="4">
    <location>
        <begin position="6"/>
        <end position="26"/>
    </location>
</feature>
<sequence length="422" mass="46890">MAANLLFASIVAVSGLTFVLSAFFLLRQLFLTFHVLRNPRPSVYRAAALSHWPTVTVIVPCHNEEQVVGNCIERLTRLDYPEGRLEIVVINDRSQDRTGEIADAWARRDPRIRVVHRGDDARPGKPAALRDVIPTVESEAIVFFDADYLPFPGIVKQLVAPLIDPQVGATMGRVVPCNTNASLLTRLIDLERRAGYGIDQHGRSMLGLLPQFGGTVGAVRRSALEEIGGWQAEALAEDTDLTYRLFIAGYTVEYLNHATCYEEAPETWEVRFRQVRRWAYGHNQCFARHVMRVLKAPGRPLWKRLDAALVLMFYLLPPLALASLACGLVYPLLFAYPPVNLTVLSAMSFFIGFGNFAPYFQIMAAARLDGQPAAAGLVPLLFLSSTISMLAAASAVALAVYNTVTRTRQRWDKTQRYRSAAS</sequence>
<keyword evidence="3" id="KW-0808">Transferase</keyword>
<dbReference type="PANTHER" id="PTHR43630">
    <property type="entry name" value="POLY-BETA-1,6-N-ACETYL-D-GLUCOSAMINE SYNTHASE"/>
    <property type="match status" value="1"/>
</dbReference>
<dbReference type="Gene3D" id="3.90.550.10">
    <property type="entry name" value="Spore Coat Polysaccharide Biosynthesis Protein SpsA, Chain A"/>
    <property type="match status" value="1"/>
</dbReference>
<name>A0A9J6P9K1_9PROT</name>
<comment type="similarity">
    <text evidence="1">Belongs to the glycosyltransferase 2 family.</text>
</comment>
<dbReference type="Pfam" id="PF13641">
    <property type="entry name" value="Glyco_tranf_2_3"/>
    <property type="match status" value="1"/>
</dbReference>
<evidence type="ECO:0000256" key="1">
    <source>
        <dbReference type="ARBA" id="ARBA00006739"/>
    </source>
</evidence>